<comment type="caution">
    <text evidence="7">The sequence shown here is derived from an EMBL/GenBank/DDBJ whole genome shotgun (WGS) entry which is preliminary data.</text>
</comment>
<dbReference type="InterPro" id="IPR050206">
    <property type="entry name" value="FtsK/SpoIIIE/SftA"/>
</dbReference>
<dbReference type="Pfam" id="PF01580">
    <property type="entry name" value="FtsK_SpoIIIE"/>
    <property type="match status" value="2"/>
</dbReference>
<dbReference type="InterPro" id="IPR003593">
    <property type="entry name" value="AAA+_ATPase"/>
</dbReference>
<evidence type="ECO:0000256" key="2">
    <source>
        <dbReference type="ARBA" id="ARBA00022741"/>
    </source>
</evidence>
<dbReference type="PROSITE" id="PS50006">
    <property type="entry name" value="FHA_DOMAIN"/>
    <property type="match status" value="1"/>
</dbReference>
<feature type="domain" description="FtsK" evidence="6">
    <location>
        <begin position="1032"/>
        <end position="1203"/>
    </location>
</feature>
<feature type="binding site" evidence="4">
    <location>
        <begin position="730"/>
        <end position="737"/>
    </location>
    <ligand>
        <name>ATP</name>
        <dbReference type="ChEBI" id="CHEBI:30616"/>
    </ligand>
</feature>
<dbReference type="CDD" id="cd01127">
    <property type="entry name" value="TrwB_TraG_TraD_VirD4"/>
    <property type="match status" value="1"/>
</dbReference>
<feature type="domain" description="FHA" evidence="5">
    <location>
        <begin position="205"/>
        <end position="254"/>
    </location>
</feature>
<dbReference type="SUPFAM" id="SSF49879">
    <property type="entry name" value="SMAD/FHA domain"/>
    <property type="match status" value="1"/>
</dbReference>
<gene>
    <name evidence="7" type="ORF">GGG17_15410</name>
</gene>
<dbReference type="Gene3D" id="3.40.50.300">
    <property type="entry name" value="P-loop containing nucleotide triphosphate hydrolases"/>
    <property type="match status" value="3"/>
</dbReference>
<evidence type="ECO:0000259" key="6">
    <source>
        <dbReference type="PROSITE" id="PS50901"/>
    </source>
</evidence>
<evidence type="ECO:0000313" key="8">
    <source>
        <dbReference type="Proteomes" id="UP000431092"/>
    </source>
</evidence>
<reference evidence="7 8" key="1">
    <citation type="submission" date="2019-11" db="EMBL/GenBank/DDBJ databases">
        <title>Whole genome sequencing identifies a novel species of the genus Arsenicicoccus isolated from human blood.</title>
        <authorList>
            <person name="Jeong J.H."/>
            <person name="Kweon O.J."/>
            <person name="Kim H.R."/>
            <person name="Kim T.-H."/>
            <person name="Ha S.-M."/>
            <person name="Lee M.-K."/>
        </authorList>
    </citation>
    <scope>NUCLEOTIDE SEQUENCE [LARGE SCALE GENOMIC DNA]</scope>
    <source>
        <strain evidence="7 8">MKL-02</strain>
    </source>
</reference>
<dbReference type="InterPro" id="IPR002543">
    <property type="entry name" value="FtsK_dom"/>
</dbReference>
<dbReference type="PANTHER" id="PTHR22683:SF1">
    <property type="entry name" value="TYPE VII SECRETION SYSTEM PROTEIN ESSC"/>
    <property type="match status" value="1"/>
</dbReference>
<dbReference type="PANTHER" id="PTHR22683">
    <property type="entry name" value="SPORULATION PROTEIN RELATED"/>
    <property type="match status" value="1"/>
</dbReference>
<protein>
    <submittedName>
        <fullName evidence="7">FHA domain-containing protein</fullName>
    </submittedName>
</protein>
<dbReference type="Proteomes" id="UP000431092">
    <property type="component" value="Unassembled WGS sequence"/>
</dbReference>
<dbReference type="SMART" id="SM00382">
    <property type="entry name" value="AAA"/>
    <property type="match status" value="3"/>
</dbReference>
<dbReference type="SMART" id="SM00240">
    <property type="entry name" value="FHA"/>
    <property type="match status" value="1"/>
</dbReference>
<evidence type="ECO:0000259" key="5">
    <source>
        <dbReference type="PROSITE" id="PS50006"/>
    </source>
</evidence>
<evidence type="ECO:0000256" key="1">
    <source>
        <dbReference type="ARBA" id="ARBA00022553"/>
    </source>
</evidence>
<feature type="binding site" evidence="4">
    <location>
        <begin position="1049"/>
        <end position="1056"/>
    </location>
    <ligand>
        <name>ATP</name>
        <dbReference type="ChEBI" id="CHEBI:30616"/>
    </ligand>
</feature>
<feature type="domain" description="FtsK" evidence="6">
    <location>
        <begin position="712"/>
        <end position="902"/>
    </location>
</feature>
<dbReference type="CDD" id="cd00060">
    <property type="entry name" value="FHA"/>
    <property type="match status" value="1"/>
</dbReference>
<keyword evidence="2 4" id="KW-0547">Nucleotide-binding</keyword>
<organism evidence="7 8">
    <name type="scientific">Arsenicicoccus cauae</name>
    <dbReference type="NCBI Taxonomy" id="2663847"/>
    <lineage>
        <taxon>Bacteria</taxon>
        <taxon>Bacillati</taxon>
        <taxon>Actinomycetota</taxon>
        <taxon>Actinomycetes</taxon>
        <taxon>Micrococcales</taxon>
        <taxon>Intrasporangiaceae</taxon>
        <taxon>Arsenicicoccus</taxon>
    </lineage>
</organism>
<keyword evidence="3 4" id="KW-0067">ATP-binding</keyword>
<keyword evidence="1" id="KW-0597">Phosphoprotein</keyword>
<sequence>MARSTSARTRARSATGSTPSRLIASLTSASRAALICTITPCSGSLECREIRAATRGVHLNGCGCHAACALQPSGLWMTGAVCRWRPAQWSRAEEVDVRVELTVESAGGRSVVAVTAPTGTPWSVARPLVEQTVGTTSQAVWRLGPAVIPDGATLGRPPLVRGAHIHDGGEAGDAVPPDGPASALHLATIGGPDAGRVLPLRPGRHVVGRDPGCDIVIRDPELSRHHGLLMVDDDGVVLADTGSTNGTRADGHPVEGPARLAVGTRVRLGGTVVAVRRSGRRQRVDPDGEGHLVVHPHPVGAPRAEDVLLDRPREPTPPDPRAFPWLTLLLPLLASGVLAWVMHSPYLLLFGLLGPVMVLASHLSDRSARGRRARELHASHLAAVADVDRRLAEALADERARRERASRDPATVLQVARLEEPGLWSRVPDRTRPLTVRLGRARLAARAGVRDPDGVVHRPLLDDVPVDVDLAEARLLGLAGPGATEVARAVVAALAVECPPGELTVDVIVGSARQARAWEWTRWLPHRSRPAASPLPVAGSGAAAQVIDDLRADGGGPAESRARTDGAHPPWRLAVVAGLDALGATEQLGGLLSHGDQGTVLVVTVAEEPDRVPVSAGAWLRIAPGGRATAGMPEGELVTDVVPDAVGPDVAEQVARALAPLRAPAGQGVGVTPDLVTLADVSPVHLDSPADVAAGWARPTRGPSAPLGLSAAGPVTVDLVADGPHVLVGGTTGAGKSELLQTLVAGLALALPPDELTFVLVDYKGGAAFAECASLPHSAGVVTDLDPHLARRVLRSLRAELTRRERALRTVGAPDLDAYGRLRRPGDPLVPRLVIVVDEFRVLAQELPDFVPGLLTVATIGRSLGVHLVLATQRPAGVVTPDIRANVNARVALRMRDRADSEDVIEAPDAARISDRLPGRALWRTGEGNLHSFQTAWAGAPAQVTAGEVTVELADGRRVSSARTGSVTQLASLVRATREAAAGRPLPASPWLPPLPDLLRPAELADPDLAGTEPMSTELPLGLVELPDAQVRLPLRHDLAAGRHLAVVGTHRTGRTSALRALAAAAAARHDPDSLHLHVVDGDGGLGDLEALPHCGTRVTRADPARVLRLLELLAAGMAHARPTGTTGPTVLVLVDRWDAVVAGADPVTAAALQDALTGLLRDGPGAGLVMALAGDRSLLTSSIATHLGERLLLRLADATDLALCGVPASARPEHQPAGRALRASDHAEIQLVLVEPEDVLRVADDAPSARRRPPLTLRPLPSSVTSDAVRHADPRAFGVGGDQAGPVSLDLAARPVVTVCGPPGSGRSTALVALAQACGRPADRVVVVAAGPSPAAAWADAHSRTTIAAPGPVVPVLGPTDDEALRRHLDQHPDAVVLVDDLEHLLDSPVEQVLVALARHAVTHPGGPVLVASGTTQHLAATYRGLATELRRAATGLVLQPRHASEGDLLGVALPRLHAPPPGRGVLVDRGRTLVVQVALPRAPADRGTIVG</sequence>
<evidence type="ECO:0000256" key="4">
    <source>
        <dbReference type="PROSITE-ProRule" id="PRU00289"/>
    </source>
</evidence>
<dbReference type="PROSITE" id="PS50901">
    <property type="entry name" value="FTSK"/>
    <property type="match status" value="2"/>
</dbReference>
<evidence type="ECO:0000256" key="3">
    <source>
        <dbReference type="ARBA" id="ARBA00022840"/>
    </source>
</evidence>
<keyword evidence="8" id="KW-1185">Reference proteome</keyword>
<dbReference type="InterPro" id="IPR032030">
    <property type="entry name" value="YscD_cytoplasmic_dom"/>
</dbReference>
<name>A0A6I3IGW8_9MICO</name>
<dbReference type="InterPro" id="IPR008984">
    <property type="entry name" value="SMAD_FHA_dom_sf"/>
</dbReference>
<accession>A0A6I3IGW8</accession>
<dbReference type="EMBL" id="WLVL01000056">
    <property type="protein sequence ID" value="MTB73322.1"/>
    <property type="molecule type" value="Genomic_DNA"/>
</dbReference>
<dbReference type="GO" id="GO:0005524">
    <property type="term" value="F:ATP binding"/>
    <property type="evidence" value="ECO:0007669"/>
    <property type="project" value="UniProtKB-UniRule"/>
</dbReference>
<dbReference type="GO" id="GO:0003677">
    <property type="term" value="F:DNA binding"/>
    <property type="evidence" value="ECO:0007669"/>
    <property type="project" value="InterPro"/>
</dbReference>
<dbReference type="InterPro" id="IPR027417">
    <property type="entry name" value="P-loop_NTPase"/>
</dbReference>
<proteinExistence type="predicted"/>
<dbReference type="Gene3D" id="2.60.200.20">
    <property type="match status" value="1"/>
</dbReference>
<dbReference type="SUPFAM" id="SSF52540">
    <property type="entry name" value="P-loop containing nucleoside triphosphate hydrolases"/>
    <property type="match status" value="3"/>
</dbReference>
<dbReference type="Pfam" id="PF16697">
    <property type="entry name" value="Yop-YscD_cpl"/>
    <property type="match status" value="1"/>
</dbReference>
<evidence type="ECO:0000313" key="7">
    <source>
        <dbReference type="EMBL" id="MTB73322.1"/>
    </source>
</evidence>
<dbReference type="InterPro" id="IPR000253">
    <property type="entry name" value="FHA_dom"/>
</dbReference>